<dbReference type="RefSeq" id="WP_135613992.1">
    <property type="nucleotide sequence ID" value="NZ_RQFY01000002.1"/>
</dbReference>
<proteinExistence type="predicted"/>
<sequence length="365" mass="42936">MADELIFNIQKSQIEYYHYLKHNEEIIKNDNLSYIQITQVIDGIRNLWLERLEIIELELDELTKDRVCFYLSGAIYLGTSKEEYFYFKSLGDYHIISDPFLKLDGFFRMPEEKENEHSQKKYLRTVYLDVLNILENYRNYFYILPVRQIAISDEGAQAKLLHKVFLNTISDAFGKKFETTEEFCKEFSNFESIEGAMPPHIATALIFGRDDANKPLREKILNYFTKQMGTTLLLENKSEAQLFLSASFAWISQLLEILLISQVMNLNPYIRSPITFNYLLTFKDSFVGDDKLKEIIENGILSFFLTRSIAPDYFKDRIFSEYCEQLRKENFISSIKKKAEELDVNILHCEYGVLSDLIAKEFSKF</sequence>
<evidence type="ECO:0000313" key="2">
    <source>
        <dbReference type="Proteomes" id="UP000297871"/>
    </source>
</evidence>
<keyword evidence="2" id="KW-1185">Reference proteome</keyword>
<accession>A0A4R9JCP2</accession>
<evidence type="ECO:0000313" key="1">
    <source>
        <dbReference type="EMBL" id="TGL35932.1"/>
    </source>
</evidence>
<reference evidence="1" key="1">
    <citation type="journal article" date="2019" name="PLoS Negl. Trop. Dis.">
        <title>Revisiting the worldwide diversity of Leptospira species in the environment.</title>
        <authorList>
            <person name="Vincent A.T."/>
            <person name="Schiettekatte O."/>
            <person name="Bourhy P."/>
            <person name="Veyrier F.J."/>
            <person name="Picardeau M."/>
        </authorList>
    </citation>
    <scope>NUCLEOTIDE SEQUENCE [LARGE SCALE GENOMIC DNA]</scope>
    <source>
        <strain evidence="1">201800265</strain>
    </source>
</reference>
<dbReference type="EMBL" id="RQFY01000002">
    <property type="protein sequence ID" value="TGL35932.1"/>
    <property type="molecule type" value="Genomic_DNA"/>
</dbReference>
<gene>
    <name evidence="1" type="ORF">EHQ52_03970</name>
</gene>
<name>A0A4R9JCP2_9LEPT</name>
<protein>
    <submittedName>
        <fullName evidence="1">Uncharacterized protein</fullName>
    </submittedName>
</protein>
<dbReference type="OrthoDB" id="327035at2"/>
<dbReference type="Proteomes" id="UP000297871">
    <property type="component" value="Unassembled WGS sequence"/>
</dbReference>
<organism evidence="1 2">
    <name type="scientific">Leptospira koniambonensis</name>
    <dbReference type="NCBI Taxonomy" id="2484950"/>
    <lineage>
        <taxon>Bacteria</taxon>
        <taxon>Pseudomonadati</taxon>
        <taxon>Spirochaetota</taxon>
        <taxon>Spirochaetia</taxon>
        <taxon>Leptospirales</taxon>
        <taxon>Leptospiraceae</taxon>
        <taxon>Leptospira</taxon>
    </lineage>
</organism>
<dbReference type="AlphaFoldDB" id="A0A4R9JCP2"/>
<comment type="caution">
    <text evidence="1">The sequence shown here is derived from an EMBL/GenBank/DDBJ whole genome shotgun (WGS) entry which is preliminary data.</text>
</comment>